<gene>
    <name evidence="1" type="ORF">LMG18095_03304</name>
</gene>
<name>A0ABN9J1X9_9RALS</name>
<dbReference type="EMBL" id="CATZAR010000010">
    <property type="protein sequence ID" value="CAJ0799288.1"/>
    <property type="molecule type" value="Genomic_DNA"/>
</dbReference>
<dbReference type="Proteomes" id="UP001189773">
    <property type="component" value="Unassembled WGS sequence"/>
</dbReference>
<accession>A0ABN9J1X9</accession>
<evidence type="ECO:0000313" key="2">
    <source>
        <dbReference type="Proteomes" id="UP001189773"/>
    </source>
</evidence>
<sequence length="76" mass="8330">MALNIGWIGASRCTFLGDRAGSNMPPEEPSILTLALTEVPMLPCLCGVEILVYARLVTLDDVVAYLVRQREASHDR</sequence>
<evidence type="ECO:0000313" key="1">
    <source>
        <dbReference type="EMBL" id="CAJ0799288.1"/>
    </source>
</evidence>
<keyword evidence="2" id="KW-1185">Reference proteome</keyword>
<organism evidence="1 2">
    <name type="scientific">Ralstonia thomasii</name>
    <dbReference type="NCBI Taxonomy" id="3058596"/>
    <lineage>
        <taxon>Bacteria</taxon>
        <taxon>Pseudomonadati</taxon>
        <taxon>Pseudomonadota</taxon>
        <taxon>Betaproteobacteria</taxon>
        <taxon>Burkholderiales</taxon>
        <taxon>Burkholderiaceae</taxon>
        <taxon>Ralstonia</taxon>
    </lineage>
</organism>
<comment type="caution">
    <text evidence="1">The sequence shown here is derived from an EMBL/GenBank/DDBJ whole genome shotgun (WGS) entry which is preliminary data.</text>
</comment>
<proteinExistence type="predicted"/>
<protein>
    <submittedName>
        <fullName evidence="1">Uncharacterized protein</fullName>
    </submittedName>
</protein>
<reference evidence="1 2" key="1">
    <citation type="submission" date="2023-07" db="EMBL/GenBank/DDBJ databases">
        <authorList>
            <person name="Peeters C."/>
        </authorList>
    </citation>
    <scope>NUCLEOTIDE SEQUENCE [LARGE SCALE GENOMIC DNA]</scope>
    <source>
        <strain evidence="1 2">LMG 18095</strain>
    </source>
</reference>